<feature type="non-terminal residue" evidence="1">
    <location>
        <position position="1"/>
    </location>
</feature>
<accession>A0A9N7MJK9</accession>
<comment type="caution">
    <text evidence="1">The sequence shown here is derived from an EMBL/GenBank/DDBJ whole genome shotgun (WGS) entry which is preliminary data.</text>
</comment>
<dbReference type="Proteomes" id="UP001153555">
    <property type="component" value="Unassembled WGS sequence"/>
</dbReference>
<evidence type="ECO:0000313" key="2">
    <source>
        <dbReference type="Proteomes" id="UP001153555"/>
    </source>
</evidence>
<name>A0A9N7MJK9_STRHE</name>
<proteinExistence type="predicted"/>
<dbReference type="OrthoDB" id="911412at2759"/>
<evidence type="ECO:0000313" key="1">
    <source>
        <dbReference type="EMBL" id="CAA0805999.1"/>
    </source>
</evidence>
<feature type="non-terminal residue" evidence="1">
    <location>
        <position position="155"/>
    </location>
</feature>
<gene>
    <name evidence="1" type="ORF">SHERM_00904</name>
</gene>
<reference evidence="1" key="1">
    <citation type="submission" date="2019-12" db="EMBL/GenBank/DDBJ databases">
        <authorList>
            <person name="Scholes J."/>
        </authorList>
    </citation>
    <scope>NUCLEOTIDE SEQUENCE</scope>
</reference>
<organism evidence="1 2">
    <name type="scientific">Striga hermonthica</name>
    <name type="common">Purple witchweed</name>
    <name type="synonym">Buchnera hermonthica</name>
    <dbReference type="NCBI Taxonomy" id="68872"/>
    <lineage>
        <taxon>Eukaryota</taxon>
        <taxon>Viridiplantae</taxon>
        <taxon>Streptophyta</taxon>
        <taxon>Embryophyta</taxon>
        <taxon>Tracheophyta</taxon>
        <taxon>Spermatophyta</taxon>
        <taxon>Magnoliopsida</taxon>
        <taxon>eudicotyledons</taxon>
        <taxon>Gunneridae</taxon>
        <taxon>Pentapetalae</taxon>
        <taxon>asterids</taxon>
        <taxon>lamiids</taxon>
        <taxon>Lamiales</taxon>
        <taxon>Orobanchaceae</taxon>
        <taxon>Buchnereae</taxon>
        <taxon>Striga</taxon>
    </lineage>
</organism>
<dbReference type="EMBL" id="CACSLK010000214">
    <property type="protein sequence ID" value="CAA0805999.1"/>
    <property type="molecule type" value="Genomic_DNA"/>
</dbReference>
<sequence length="155" mass="18263">RYISACEAAWRLLGNELQYKKPPVQRLNFHLFGEHNLLFDEDVDLEDVINKPTVDESQFLAWFDANKMYPQTRELTYVEAPSKFVWNTTISQWTPRKNEDQPSVGRLRYVPPGSGNNYYLRCLLNVVRGETCHEDYIKVGEVQYLTYRDACYERG</sequence>
<dbReference type="AlphaFoldDB" id="A0A9N7MJK9"/>
<keyword evidence="2" id="KW-1185">Reference proteome</keyword>
<protein>
    <submittedName>
        <fullName evidence="1">Uncharacterized protein</fullName>
    </submittedName>
</protein>